<name>A0ABU6SH32_9FABA</name>
<evidence type="ECO:0000313" key="1">
    <source>
        <dbReference type="EMBL" id="MED6135434.1"/>
    </source>
</evidence>
<comment type="caution">
    <text evidence="1">The sequence shown here is derived from an EMBL/GenBank/DDBJ whole genome shotgun (WGS) entry which is preliminary data.</text>
</comment>
<reference evidence="1 2" key="1">
    <citation type="journal article" date="2023" name="Plants (Basel)">
        <title>Bridging the Gap: Combining Genomics and Transcriptomics Approaches to Understand Stylosanthes scabra, an Orphan Legume from the Brazilian Caatinga.</title>
        <authorList>
            <person name="Ferreira-Neto J.R.C."/>
            <person name="da Silva M.D."/>
            <person name="Binneck E."/>
            <person name="de Melo N.F."/>
            <person name="da Silva R.H."/>
            <person name="de Melo A.L.T.M."/>
            <person name="Pandolfi V."/>
            <person name="Bustamante F.O."/>
            <person name="Brasileiro-Vidal A.C."/>
            <person name="Benko-Iseppon A.M."/>
        </authorList>
    </citation>
    <scope>NUCLEOTIDE SEQUENCE [LARGE SCALE GENOMIC DNA]</scope>
    <source>
        <tissue evidence="1">Leaves</tissue>
    </source>
</reference>
<protein>
    <submittedName>
        <fullName evidence="1">Uncharacterized protein</fullName>
    </submittedName>
</protein>
<accession>A0ABU6SH32</accession>
<evidence type="ECO:0000313" key="2">
    <source>
        <dbReference type="Proteomes" id="UP001341840"/>
    </source>
</evidence>
<proteinExistence type="predicted"/>
<organism evidence="1 2">
    <name type="scientific">Stylosanthes scabra</name>
    <dbReference type="NCBI Taxonomy" id="79078"/>
    <lineage>
        <taxon>Eukaryota</taxon>
        <taxon>Viridiplantae</taxon>
        <taxon>Streptophyta</taxon>
        <taxon>Embryophyta</taxon>
        <taxon>Tracheophyta</taxon>
        <taxon>Spermatophyta</taxon>
        <taxon>Magnoliopsida</taxon>
        <taxon>eudicotyledons</taxon>
        <taxon>Gunneridae</taxon>
        <taxon>Pentapetalae</taxon>
        <taxon>rosids</taxon>
        <taxon>fabids</taxon>
        <taxon>Fabales</taxon>
        <taxon>Fabaceae</taxon>
        <taxon>Papilionoideae</taxon>
        <taxon>50 kb inversion clade</taxon>
        <taxon>dalbergioids sensu lato</taxon>
        <taxon>Dalbergieae</taxon>
        <taxon>Pterocarpus clade</taxon>
        <taxon>Stylosanthes</taxon>
    </lineage>
</organism>
<dbReference type="Proteomes" id="UP001341840">
    <property type="component" value="Unassembled WGS sequence"/>
</dbReference>
<sequence length="101" mass="11428">MVKWPSSIASLRIVAEIGCVAAQAIYLTQLLSDSLLAFNIVTHNHFNTSGEYYDLFIKITANGAADHMAKHTISSQHQYTEWLHPWRELSDIIVQETSRDP</sequence>
<gene>
    <name evidence="1" type="ORF">PIB30_046459</name>
</gene>
<keyword evidence="2" id="KW-1185">Reference proteome</keyword>
<dbReference type="EMBL" id="JASCZI010060705">
    <property type="protein sequence ID" value="MED6135434.1"/>
    <property type="molecule type" value="Genomic_DNA"/>
</dbReference>